<organism evidence="2 3">
    <name type="scientific">Aspergillus glaucus CBS 516.65</name>
    <dbReference type="NCBI Taxonomy" id="1160497"/>
    <lineage>
        <taxon>Eukaryota</taxon>
        <taxon>Fungi</taxon>
        <taxon>Dikarya</taxon>
        <taxon>Ascomycota</taxon>
        <taxon>Pezizomycotina</taxon>
        <taxon>Eurotiomycetes</taxon>
        <taxon>Eurotiomycetidae</taxon>
        <taxon>Eurotiales</taxon>
        <taxon>Aspergillaceae</taxon>
        <taxon>Aspergillus</taxon>
        <taxon>Aspergillus subgen. Aspergillus</taxon>
    </lineage>
</organism>
<evidence type="ECO:0000313" key="2">
    <source>
        <dbReference type="EMBL" id="OJJ88652.1"/>
    </source>
</evidence>
<name>A0A1L9VXM7_ASPGL</name>
<dbReference type="GeneID" id="34458795"/>
<proteinExistence type="predicted"/>
<protein>
    <recommendedName>
        <fullName evidence="4">Ricin B lectin domain-containing protein</fullName>
    </recommendedName>
</protein>
<dbReference type="VEuPathDB" id="FungiDB:ASPGLDRAFT_163218"/>
<dbReference type="PANTHER" id="PTHR39697">
    <property type="entry name" value="RICIN B LECTIN DOMAIN-CONTAINING PROTEIN-RELATED"/>
    <property type="match status" value="1"/>
</dbReference>
<dbReference type="PANTHER" id="PTHR39697:SF2">
    <property type="entry name" value="CYANOVIRIN-N DOMAIN-CONTAINING PROTEIN"/>
    <property type="match status" value="1"/>
</dbReference>
<gene>
    <name evidence="2" type="ORF">ASPGLDRAFT_163218</name>
</gene>
<accession>A0A1L9VXM7</accession>
<feature type="region of interest" description="Disordered" evidence="1">
    <location>
        <begin position="1"/>
        <end position="35"/>
    </location>
</feature>
<keyword evidence="3" id="KW-1185">Reference proteome</keyword>
<evidence type="ECO:0000313" key="3">
    <source>
        <dbReference type="Proteomes" id="UP000184300"/>
    </source>
</evidence>
<sequence length="199" mass="22784">MDNDDALSSTTGDGERLTPTQSFTTGDGEQDPTLTPSVSTTYYSRFSCPWNGGTYLICDRESRLVITLKGGHLGLRPREEEQIGDSHRPDRSSLWHCVEDESMWLGFYNDASGRFIGHGGGWWREWKFVAEAERHDQWEWFCARQHPDGGHILLVKHWHKLLPMAVGGKKNKELVVDYEDRKGTAWDFIRIDSEIKTPS</sequence>
<dbReference type="Proteomes" id="UP000184300">
    <property type="component" value="Unassembled WGS sequence"/>
</dbReference>
<dbReference type="RefSeq" id="XP_022405328.1">
    <property type="nucleotide sequence ID" value="XM_022542534.1"/>
</dbReference>
<dbReference type="AlphaFoldDB" id="A0A1L9VXM7"/>
<evidence type="ECO:0008006" key="4">
    <source>
        <dbReference type="Google" id="ProtNLM"/>
    </source>
</evidence>
<reference evidence="3" key="1">
    <citation type="journal article" date="2017" name="Genome Biol.">
        <title>Comparative genomics reveals high biological diversity and specific adaptations in the industrially and medically important fungal genus Aspergillus.</title>
        <authorList>
            <person name="de Vries R.P."/>
            <person name="Riley R."/>
            <person name="Wiebenga A."/>
            <person name="Aguilar-Osorio G."/>
            <person name="Amillis S."/>
            <person name="Uchima C.A."/>
            <person name="Anderluh G."/>
            <person name="Asadollahi M."/>
            <person name="Askin M."/>
            <person name="Barry K."/>
            <person name="Battaglia E."/>
            <person name="Bayram O."/>
            <person name="Benocci T."/>
            <person name="Braus-Stromeyer S.A."/>
            <person name="Caldana C."/>
            <person name="Canovas D."/>
            <person name="Cerqueira G.C."/>
            <person name="Chen F."/>
            <person name="Chen W."/>
            <person name="Choi C."/>
            <person name="Clum A."/>
            <person name="Dos Santos R.A."/>
            <person name="Damasio A.R."/>
            <person name="Diallinas G."/>
            <person name="Emri T."/>
            <person name="Fekete E."/>
            <person name="Flipphi M."/>
            <person name="Freyberg S."/>
            <person name="Gallo A."/>
            <person name="Gournas C."/>
            <person name="Habgood R."/>
            <person name="Hainaut M."/>
            <person name="Harispe M.L."/>
            <person name="Henrissat B."/>
            <person name="Hilden K.S."/>
            <person name="Hope R."/>
            <person name="Hossain A."/>
            <person name="Karabika E."/>
            <person name="Karaffa L."/>
            <person name="Karanyi Z."/>
            <person name="Krasevec N."/>
            <person name="Kuo A."/>
            <person name="Kusch H."/>
            <person name="LaButti K."/>
            <person name="Lagendijk E.L."/>
            <person name="Lapidus A."/>
            <person name="Levasseur A."/>
            <person name="Lindquist E."/>
            <person name="Lipzen A."/>
            <person name="Logrieco A.F."/>
            <person name="MacCabe A."/>
            <person name="Maekelae M.R."/>
            <person name="Malavazi I."/>
            <person name="Melin P."/>
            <person name="Meyer V."/>
            <person name="Mielnichuk N."/>
            <person name="Miskei M."/>
            <person name="Molnar A.P."/>
            <person name="Mule G."/>
            <person name="Ngan C.Y."/>
            <person name="Orejas M."/>
            <person name="Orosz E."/>
            <person name="Ouedraogo J.P."/>
            <person name="Overkamp K.M."/>
            <person name="Park H.-S."/>
            <person name="Perrone G."/>
            <person name="Piumi F."/>
            <person name="Punt P.J."/>
            <person name="Ram A.F."/>
            <person name="Ramon A."/>
            <person name="Rauscher S."/>
            <person name="Record E."/>
            <person name="Riano-Pachon D.M."/>
            <person name="Robert V."/>
            <person name="Roehrig J."/>
            <person name="Ruller R."/>
            <person name="Salamov A."/>
            <person name="Salih N.S."/>
            <person name="Samson R.A."/>
            <person name="Sandor E."/>
            <person name="Sanguinetti M."/>
            <person name="Schuetze T."/>
            <person name="Sepcic K."/>
            <person name="Shelest E."/>
            <person name="Sherlock G."/>
            <person name="Sophianopoulou V."/>
            <person name="Squina F.M."/>
            <person name="Sun H."/>
            <person name="Susca A."/>
            <person name="Todd R.B."/>
            <person name="Tsang A."/>
            <person name="Unkles S.E."/>
            <person name="van de Wiele N."/>
            <person name="van Rossen-Uffink D."/>
            <person name="Oliveira J.V."/>
            <person name="Vesth T.C."/>
            <person name="Visser J."/>
            <person name="Yu J.-H."/>
            <person name="Zhou M."/>
            <person name="Andersen M.R."/>
            <person name="Archer D.B."/>
            <person name="Baker S.E."/>
            <person name="Benoit I."/>
            <person name="Brakhage A.A."/>
            <person name="Braus G.H."/>
            <person name="Fischer R."/>
            <person name="Frisvad J.C."/>
            <person name="Goldman G.H."/>
            <person name="Houbraken J."/>
            <person name="Oakley B."/>
            <person name="Pocsi I."/>
            <person name="Scazzocchio C."/>
            <person name="Seiboth B."/>
            <person name="vanKuyk P.A."/>
            <person name="Wortman J."/>
            <person name="Dyer P.S."/>
            <person name="Grigoriev I.V."/>
        </authorList>
    </citation>
    <scope>NUCLEOTIDE SEQUENCE [LARGE SCALE GENOMIC DNA]</scope>
    <source>
        <strain evidence="3">CBS 516.65</strain>
    </source>
</reference>
<dbReference type="EMBL" id="KV878889">
    <property type="protein sequence ID" value="OJJ88652.1"/>
    <property type="molecule type" value="Genomic_DNA"/>
</dbReference>
<evidence type="ECO:0000256" key="1">
    <source>
        <dbReference type="SAM" id="MobiDB-lite"/>
    </source>
</evidence>
<dbReference type="OrthoDB" id="5289641at2759"/>